<evidence type="ECO:0000313" key="2">
    <source>
        <dbReference type="EMBL" id="KHG08821.1"/>
    </source>
</evidence>
<feature type="region of interest" description="Disordered" evidence="1">
    <location>
        <begin position="1"/>
        <end position="20"/>
    </location>
</feature>
<feature type="compositionally biased region" description="Polar residues" evidence="1">
    <location>
        <begin position="1"/>
        <end position="10"/>
    </location>
</feature>
<dbReference type="EMBL" id="JRRC01511110">
    <property type="protein sequence ID" value="KHG08821.1"/>
    <property type="molecule type" value="Genomic_DNA"/>
</dbReference>
<gene>
    <name evidence="2" type="ORF">F383_36049</name>
</gene>
<keyword evidence="3" id="KW-1185">Reference proteome</keyword>
<name>A0A0B0NCR4_GOSAR</name>
<proteinExistence type="predicted"/>
<comment type="caution">
    <text evidence="2">The sequence shown here is derived from an EMBL/GenBank/DDBJ whole genome shotgun (WGS) entry which is preliminary data.</text>
</comment>
<accession>A0A0B0NCR4</accession>
<reference evidence="3" key="1">
    <citation type="submission" date="2014-09" db="EMBL/GenBank/DDBJ databases">
        <authorList>
            <person name="Mudge J."/>
            <person name="Ramaraj T."/>
            <person name="Lindquist I.E."/>
            <person name="Bharti A.K."/>
            <person name="Sundararajan A."/>
            <person name="Cameron C.T."/>
            <person name="Woodward J.E."/>
            <person name="May G.D."/>
            <person name="Brubaker C."/>
            <person name="Broadhvest J."/>
            <person name="Wilkins T.A."/>
        </authorList>
    </citation>
    <scope>NUCLEOTIDE SEQUENCE</scope>
    <source>
        <strain evidence="3">cv. AKA8401</strain>
    </source>
</reference>
<evidence type="ECO:0000313" key="3">
    <source>
        <dbReference type="Proteomes" id="UP000032142"/>
    </source>
</evidence>
<dbReference type="AlphaFoldDB" id="A0A0B0NCR4"/>
<evidence type="ECO:0000256" key="1">
    <source>
        <dbReference type="SAM" id="MobiDB-lite"/>
    </source>
</evidence>
<protein>
    <submittedName>
        <fullName evidence="2">Uncharacterized protein</fullName>
    </submittedName>
</protein>
<dbReference type="Proteomes" id="UP000032142">
    <property type="component" value="Unassembled WGS sequence"/>
</dbReference>
<organism evidence="2 3">
    <name type="scientific">Gossypium arboreum</name>
    <name type="common">Tree cotton</name>
    <name type="synonym">Gossypium nanking</name>
    <dbReference type="NCBI Taxonomy" id="29729"/>
    <lineage>
        <taxon>Eukaryota</taxon>
        <taxon>Viridiplantae</taxon>
        <taxon>Streptophyta</taxon>
        <taxon>Embryophyta</taxon>
        <taxon>Tracheophyta</taxon>
        <taxon>Spermatophyta</taxon>
        <taxon>Magnoliopsida</taxon>
        <taxon>eudicotyledons</taxon>
        <taxon>Gunneridae</taxon>
        <taxon>Pentapetalae</taxon>
        <taxon>rosids</taxon>
        <taxon>malvids</taxon>
        <taxon>Malvales</taxon>
        <taxon>Malvaceae</taxon>
        <taxon>Malvoideae</taxon>
        <taxon>Gossypium</taxon>
    </lineage>
</organism>
<sequence length="20" mass="2199">MRSPMISNPSELGDTIKHGK</sequence>